<dbReference type="InterPro" id="IPR009057">
    <property type="entry name" value="Homeodomain-like_sf"/>
</dbReference>
<feature type="domain" description="Winged helix-turn helix" evidence="2">
    <location>
        <begin position="86"/>
        <end position="129"/>
    </location>
</feature>
<dbReference type="InterPro" id="IPR038717">
    <property type="entry name" value="Tc1-like_DDE_dom"/>
</dbReference>
<dbReference type="Proteomes" id="UP000042958">
    <property type="component" value="Unassembled WGS sequence"/>
</dbReference>
<dbReference type="NCBIfam" id="NF033545">
    <property type="entry name" value="transpos_IS630"/>
    <property type="match status" value="1"/>
</dbReference>
<accession>A0A0F7U1H2</accession>
<dbReference type="AlphaFoldDB" id="A0A0F7U1H2"/>
<dbReference type="STRING" id="104259.A0A0F7U1H2"/>
<evidence type="ECO:0000259" key="2">
    <source>
        <dbReference type="Pfam" id="PF13592"/>
    </source>
</evidence>
<dbReference type="InterPro" id="IPR025959">
    <property type="entry name" value="Winged_HTH_dom"/>
</dbReference>
<dbReference type="GO" id="GO:0003676">
    <property type="term" value="F:nucleic acid binding"/>
    <property type="evidence" value="ECO:0007669"/>
    <property type="project" value="InterPro"/>
</dbReference>
<dbReference type="EMBL" id="CDHK01000021">
    <property type="protein sequence ID" value="CEJ62718.1"/>
    <property type="molecule type" value="Genomic_DNA"/>
</dbReference>
<dbReference type="Pfam" id="PF13592">
    <property type="entry name" value="HTH_33"/>
    <property type="match status" value="1"/>
</dbReference>
<feature type="domain" description="Tc1-like transposase DDE" evidence="1">
    <location>
        <begin position="145"/>
        <end position="281"/>
    </location>
</feature>
<sequence length="326" mass="37668">MAPRLPPSKLEMIRDMIHSGSLTIARMADAAECSERSIINIRNNLRHFGNVRAPLTRVGRRRSTTPLMIQTLCDHLLEKPGLYVDEMVLFLWDEFRVWVTSSSLKRALASVGWSKKVARQRVKEQNADLRDFYLHNLSDFKSYHLVYVDESGCDKRIGFRRTGWSPLGLTPLQVFKFHRDQRWQILPAYAQDGVVLSRVFQGSTDAAVFEDFIQQLLKHCGKWPEPKSVIVMDNASFHHSDRIKEMCADAGVKLLYLPPYSPDLNPIEEFFSERKAYIRRHWQKYEQSPDQGFDTFLEGCVDAVGSRQRSAIGHFRHSGVVVENYH</sequence>
<reference evidence="4" key="1">
    <citation type="journal article" date="2015" name="Genome Announc.">
        <title>Draft genome sequence of the fungus Penicillium brasilianum MG11.</title>
        <authorList>
            <person name="Horn F."/>
            <person name="Linde J."/>
            <person name="Mattern D.J."/>
            <person name="Walther G."/>
            <person name="Guthke R."/>
            <person name="Brakhage A.A."/>
            <person name="Valiante V."/>
        </authorList>
    </citation>
    <scope>NUCLEOTIDE SEQUENCE [LARGE SCALE GENOMIC DNA]</scope>
    <source>
        <strain evidence="4">MG11</strain>
    </source>
</reference>
<name>A0A0F7U1H2_PENBI</name>
<evidence type="ECO:0000313" key="4">
    <source>
        <dbReference type="Proteomes" id="UP000042958"/>
    </source>
</evidence>
<dbReference type="Pfam" id="PF13358">
    <property type="entry name" value="DDE_3"/>
    <property type="match status" value="1"/>
</dbReference>
<protein>
    <submittedName>
        <fullName evidence="3">Putative TPR domain protein</fullName>
    </submittedName>
</protein>
<keyword evidence="4" id="KW-1185">Reference proteome</keyword>
<dbReference type="SUPFAM" id="SSF53098">
    <property type="entry name" value="Ribonuclease H-like"/>
    <property type="match status" value="1"/>
</dbReference>
<dbReference type="OrthoDB" id="5379619at2759"/>
<dbReference type="PANTHER" id="PTHR46564:SF1">
    <property type="entry name" value="TRANSPOSASE"/>
    <property type="match status" value="1"/>
</dbReference>
<dbReference type="InterPro" id="IPR036397">
    <property type="entry name" value="RNaseH_sf"/>
</dbReference>
<proteinExistence type="predicted"/>
<gene>
    <name evidence="3" type="ORF">PMG11_11210</name>
</gene>
<organism evidence="3 4">
    <name type="scientific">Penicillium brasilianum</name>
    <dbReference type="NCBI Taxonomy" id="104259"/>
    <lineage>
        <taxon>Eukaryota</taxon>
        <taxon>Fungi</taxon>
        <taxon>Dikarya</taxon>
        <taxon>Ascomycota</taxon>
        <taxon>Pezizomycotina</taxon>
        <taxon>Eurotiomycetes</taxon>
        <taxon>Eurotiomycetidae</taxon>
        <taxon>Eurotiales</taxon>
        <taxon>Aspergillaceae</taxon>
        <taxon>Penicillium</taxon>
    </lineage>
</organism>
<dbReference type="PANTHER" id="PTHR46564">
    <property type="entry name" value="TRANSPOSASE"/>
    <property type="match status" value="1"/>
</dbReference>
<dbReference type="InterPro" id="IPR047655">
    <property type="entry name" value="Transpos_IS630-like"/>
</dbReference>
<evidence type="ECO:0000313" key="3">
    <source>
        <dbReference type="EMBL" id="CEJ62718.1"/>
    </source>
</evidence>
<dbReference type="Gene3D" id="3.30.420.10">
    <property type="entry name" value="Ribonuclease H-like superfamily/Ribonuclease H"/>
    <property type="match status" value="1"/>
</dbReference>
<dbReference type="SUPFAM" id="SSF46689">
    <property type="entry name" value="Homeodomain-like"/>
    <property type="match status" value="1"/>
</dbReference>
<evidence type="ECO:0000259" key="1">
    <source>
        <dbReference type="Pfam" id="PF13358"/>
    </source>
</evidence>
<dbReference type="InterPro" id="IPR012337">
    <property type="entry name" value="RNaseH-like_sf"/>
</dbReference>